<feature type="domain" description="Lantibiotic biosynthesis protein dehydration" evidence="1">
    <location>
        <begin position="226"/>
        <end position="603"/>
    </location>
</feature>
<dbReference type="EMBL" id="JAYGIE010000109">
    <property type="protein sequence ID" value="MEA5480094.1"/>
    <property type="molecule type" value="Genomic_DNA"/>
</dbReference>
<dbReference type="InterPro" id="IPR007822">
    <property type="entry name" value="LANC-like"/>
</dbReference>
<dbReference type="RefSeq" id="WP_323263184.1">
    <property type="nucleotide sequence ID" value="NZ_JAYGIE010000109.1"/>
</dbReference>
<gene>
    <name evidence="2" type="ORF">VB774_20895</name>
</gene>
<proteinExistence type="predicted"/>
<dbReference type="Pfam" id="PF05147">
    <property type="entry name" value="LANC_like"/>
    <property type="match status" value="1"/>
</dbReference>
<comment type="caution">
    <text evidence="2">The sequence shown here is derived from an EMBL/GenBank/DDBJ whole genome shotgun (WGS) entry which is preliminary data.</text>
</comment>
<protein>
    <submittedName>
        <fullName evidence="2">Type 2 lanthipeptide synthetase LanM family protein</fullName>
    </submittedName>
</protein>
<dbReference type="SMART" id="SM01260">
    <property type="entry name" value="LANC_like"/>
    <property type="match status" value="1"/>
</dbReference>
<dbReference type="CDD" id="cd04792">
    <property type="entry name" value="LanM-like"/>
    <property type="match status" value="1"/>
</dbReference>
<dbReference type="Gene3D" id="1.50.10.20">
    <property type="match status" value="1"/>
</dbReference>
<evidence type="ECO:0000313" key="3">
    <source>
        <dbReference type="Proteomes" id="UP001301388"/>
    </source>
</evidence>
<dbReference type="Pfam" id="PF13575">
    <property type="entry name" value="DUF4135"/>
    <property type="match status" value="1"/>
</dbReference>
<evidence type="ECO:0000259" key="1">
    <source>
        <dbReference type="Pfam" id="PF13575"/>
    </source>
</evidence>
<dbReference type="NCBIfam" id="TIGR03897">
    <property type="entry name" value="lanti_2_LanM"/>
    <property type="match status" value="1"/>
</dbReference>
<dbReference type="InterPro" id="IPR017146">
    <property type="entry name" value="Lanti_2_LanM"/>
</dbReference>
<name>A0ABU5TPJ1_9CYAN</name>
<dbReference type="InterPro" id="IPR025410">
    <property type="entry name" value="Lant_dehyd"/>
</dbReference>
<dbReference type="PIRSF" id="PIRSF037228">
    <property type="entry name" value="Lant_mod_RumM"/>
    <property type="match status" value="1"/>
</dbReference>
<sequence length="1068" mass="120124">MFLSQTTYQPSLALQQIAFKACSLSDKLSLSPMLIQDLNYDIARQRLQKWQKIVSKNDSVKFRHRLSWAGLNEEEVLKALADGNPTDEYKVPNSDWLICLQLVLDIAKNYSPKSAKENSQHQCFNLDSPIPFEAVYLPFILVAEKQLSFLNCIAPQAANQLIRSLLENLARIGAPTLMAEFEAFRRNSNSFRDFLLMHSTQGGQQKYQDFLELLFEDGLWGLFQKYPVLAKLLSLAVIFWGESISEFQSRLEEDWQKIEECFSPSQSLAKIVDCQCNLSDSHHRGRSVLIITFDTNLKLVYKPRNLAMDCAFNEMLNWCNQQSSLLALLPTTILNRDTHGWMEFIPNLPCKDKSSVGRFYERCGMLLAILYLLEGTDCHQENMIANGEYPVFIDGETLFHHQIETTSNTNNTGIENASKIVQRSVLKTFLLPQWGVLPNDNLALDVSGLGGATQTYETQVWKYINTDRMRLEIDRTTVTQGNVPTLVGGTIDMSSYQLEVVRGFQKTYLVLLNQLDFLLDKDSPLQSFAQKKVRFVFRNTKTYYSILQSSYDPQYMRNGVDRSIALEGLSRAFLTSDKCPSYWSILEAELQSMEQMDIPFFTTFTNNVHIYFPDGNVDTGTFSQSSFLTVQNNVRSLSKENLQMQLTIIKGALEARFRQEPSLPTLPIPIDTQIHTQKLDCESDADRALLETAIMLGEAVISKGITGSDGGLAWMGLTYKPSISKFRWQVLGGGLWDGNVGMALFFASLAKITGKSQWHEYTEQTLIPLQATFADLNSFQQHRIGADIGIAGLGAMIYGLEIISKLLDNSNSRLISQKILECITPELIENDIYFTALNGSAGGILGLLAIAESSPRALELARKCGNHLVSQKGEANNTPKPIGFASGMAGIAYSLLRLYKATGDEIYLEIAKEAITYERLSFDRKLGIWNDFRTNPPKLSMSWANGTTGIGLARLGGISELDTPDIREEISHALQAIKQYSMWGEDDLMWGNCGRIETLIFAANTLNNSDLFKIAKLWGSTLQKSQKILVENESHFINPSFLHGVSGVGYTLLRLIYPNLLPCIMLWQ</sequence>
<dbReference type="SUPFAM" id="SSF158745">
    <property type="entry name" value="LanC-like"/>
    <property type="match status" value="1"/>
</dbReference>
<organism evidence="2 3">
    <name type="scientific">Pseudanabaena galeata UHCC 0370</name>
    <dbReference type="NCBI Taxonomy" id="3110310"/>
    <lineage>
        <taxon>Bacteria</taxon>
        <taxon>Bacillati</taxon>
        <taxon>Cyanobacteriota</taxon>
        <taxon>Cyanophyceae</taxon>
        <taxon>Pseudanabaenales</taxon>
        <taxon>Pseudanabaenaceae</taxon>
        <taxon>Pseudanabaena</taxon>
    </lineage>
</organism>
<accession>A0ABU5TPJ1</accession>
<keyword evidence="3" id="KW-1185">Reference proteome</keyword>
<reference evidence="2 3" key="1">
    <citation type="submission" date="2023-12" db="EMBL/GenBank/DDBJ databases">
        <title>Baltic Sea Cyanobacteria.</title>
        <authorList>
            <person name="Delbaje E."/>
            <person name="Fewer D.P."/>
            <person name="Shishido T.K."/>
        </authorList>
    </citation>
    <scope>NUCLEOTIDE SEQUENCE [LARGE SCALE GENOMIC DNA]</scope>
    <source>
        <strain evidence="2 3">UHCC 0370</strain>
    </source>
</reference>
<dbReference type="Proteomes" id="UP001301388">
    <property type="component" value="Unassembled WGS sequence"/>
</dbReference>
<evidence type="ECO:0000313" key="2">
    <source>
        <dbReference type="EMBL" id="MEA5480094.1"/>
    </source>
</evidence>